<reference evidence="1" key="1">
    <citation type="submission" date="2020-05" db="EMBL/GenBank/DDBJ databases">
        <title>Large-scale comparative analyses of tick genomes elucidate their genetic diversity and vector capacities.</title>
        <authorList>
            <person name="Jia N."/>
            <person name="Wang J."/>
            <person name="Shi W."/>
            <person name="Du L."/>
            <person name="Sun Y."/>
            <person name="Zhan W."/>
            <person name="Jiang J."/>
            <person name="Wang Q."/>
            <person name="Zhang B."/>
            <person name="Ji P."/>
            <person name="Sakyi L.B."/>
            <person name="Cui X."/>
            <person name="Yuan T."/>
            <person name="Jiang B."/>
            <person name="Yang W."/>
            <person name="Lam T.T.-Y."/>
            <person name="Chang Q."/>
            <person name="Ding S."/>
            <person name="Wang X."/>
            <person name="Zhu J."/>
            <person name="Ruan X."/>
            <person name="Zhao L."/>
            <person name="Wei J."/>
            <person name="Que T."/>
            <person name="Du C."/>
            <person name="Cheng J."/>
            <person name="Dai P."/>
            <person name="Han X."/>
            <person name="Huang E."/>
            <person name="Gao Y."/>
            <person name="Liu J."/>
            <person name="Shao H."/>
            <person name="Ye R."/>
            <person name="Li L."/>
            <person name="Wei W."/>
            <person name="Wang X."/>
            <person name="Wang C."/>
            <person name="Yang T."/>
            <person name="Huo Q."/>
            <person name="Li W."/>
            <person name="Guo W."/>
            <person name="Chen H."/>
            <person name="Zhou L."/>
            <person name="Ni X."/>
            <person name="Tian J."/>
            <person name="Zhou Y."/>
            <person name="Sheng Y."/>
            <person name="Liu T."/>
            <person name="Pan Y."/>
            <person name="Xia L."/>
            <person name="Li J."/>
            <person name="Zhao F."/>
            <person name="Cao W."/>
        </authorList>
    </citation>
    <scope>NUCLEOTIDE SEQUENCE</scope>
    <source>
        <strain evidence="1">Hyas-2018</strain>
    </source>
</reference>
<dbReference type="EMBL" id="CM023483">
    <property type="protein sequence ID" value="KAH6936734.1"/>
    <property type="molecule type" value="Genomic_DNA"/>
</dbReference>
<comment type="caution">
    <text evidence="1">The sequence shown here is derived from an EMBL/GenBank/DDBJ whole genome shotgun (WGS) entry which is preliminary data.</text>
</comment>
<evidence type="ECO:0000313" key="1">
    <source>
        <dbReference type="EMBL" id="KAH6936734.1"/>
    </source>
</evidence>
<accession>A0ACB7SS16</accession>
<proteinExistence type="predicted"/>
<dbReference type="Proteomes" id="UP000821845">
    <property type="component" value="Chromosome 3"/>
</dbReference>
<organism evidence="1 2">
    <name type="scientific">Hyalomma asiaticum</name>
    <name type="common">Tick</name>
    <dbReference type="NCBI Taxonomy" id="266040"/>
    <lineage>
        <taxon>Eukaryota</taxon>
        <taxon>Metazoa</taxon>
        <taxon>Ecdysozoa</taxon>
        <taxon>Arthropoda</taxon>
        <taxon>Chelicerata</taxon>
        <taxon>Arachnida</taxon>
        <taxon>Acari</taxon>
        <taxon>Parasitiformes</taxon>
        <taxon>Ixodida</taxon>
        <taxon>Ixodoidea</taxon>
        <taxon>Ixodidae</taxon>
        <taxon>Hyalomminae</taxon>
        <taxon>Hyalomma</taxon>
    </lineage>
</organism>
<evidence type="ECO:0000313" key="2">
    <source>
        <dbReference type="Proteomes" id="UP000821845"/>
    </source>
</evidence>
<name>A0ACB7SS16_HYAAI</name>
<keyword evidence="2" id="KW-1185">Reference proteome</keyword>
<sequence length="79" mass="8327">MSLIVGAGYLVSDGQLVQVFPAGPQVTNGHLPVFCDPLSLNEALVRESVHTMASGLMGARRVLAGPCLIHSHEGERCQS</sequence>
<gene>
    <name evidence="1" type="ORF">HPB50_021021</name>
</gene>
<protein>
    <submittedName>
        <fullName evidence="1">Uncharacterized protein</fullName>
    </submittedName>
</protein>